<dbReference type="AlphaFoldDB" id="A0A6A6SLS8"/>
<organism evidence="1 2">
    <name type="scientific">Lophiostoma macrostomum CBS 122681</name>
    <dbReference type="NCBI Taxonomy" id="1314788"/>
    <lineage>
        <taxon>Eukaryota</taxon>
        <taxon>Fungi</taxon>
        <taxon>Dikarya</taxon>
        <taxon>Ascomycota</taxon>
        <taxon>Pezizomycotina</taxon>
        <taxon>Dothideomycetes</taxon>
        <taxon>Pleosporomycetidae</taxon>
        <taxon>Pleosporales</taxon>
        <taxon>Lophiostomataceae</taxon>
        <taxon>Lophiostoma</taxon>
    </lineage>
</organism>
<accession>A0A6A6SLS8</accession>
<gene>
    <name evidence="1" type="ORF">K491DRAFT_249192</name>
</gene>
<protein>
    <recommendedName>
        <fullName evidence="3">BTB domain-containing protein</fullName>
    </recommendedName>
</protein>
<proteinExistence type="predicted"/>
<dbReference type="Proteomes" id="UP000799324">
    <property type="component" value="Unassembled WGS sequence"/>
</dbReference>
<sequence>MLKSCGLDRPDETLGAIVLDEGVDTHAQALLKIHKKAPRKRTSDTPLPVHQEAATHHAEVYALAEKYNIKGLKALAEEKFEVALETLYPGWILLRAAQVAYVRNCSLEGAYSHSLVRCDPASVSQSLLNNDPGYGSRTETEGGT</sequence>
<evidence type="ECO:0008006" key="3">
    <source>
        <dbReference type="Google" id="ProtNLM"/>
    </source>
</evidence>
<evidence type="ECO:0000313" key="2">
    <source>
        <dbReference type="Proteomes" id="UP000799324"/>
    </source>
</evidence>
<keyword evidence="2" id="KW-1185">Reference proteome</keyword>
<reference evidence="1" key="1">
    <citation type="journal article" date="2020" name="Stud. Mycol.">
        <title>101 Dothideomycetes genomes: a test case for predicting lifestyles and emergence of pathogens.</title>
        <authorList>
            <person name="Haridas S."/>
            <person name="Albert R."/>
            <person name="Binder M."/>
            <person name="Bloem J."/>
            <person name="Labutti K."/>
            <person name="Salamov A."/>
            <person name="Andreopoulos B."/>
            <person name="Baker S."/>
            <person name="Barry K."/>
            <person name="Bills G."/>
            <person name="Bluhm B."/>
            <person name="Cannon C."/>
            <person name="Castanera R."/>
            <person name="Culley D."/>
            <person name="Daum C."/>
            <person name="Ezra D."/>
            <person name="Gonzalez J."/>
            <person name="Henrissat B."/>
            <person name="Kuo A."/>
            <person name="Liang C."/>
            <person name="Lipzen A."/>
            <person name="Lutzoni F."/>
            <person name="Magnuson J."/>
            <person name="Mondo S."/>
            <person name="Nolan M."/>
            <person name="Ohm R."/>
            <person name="Pangilinan J."/>
            <person name="Park H.-J."/>
            <person name="Ramirez L."/>
            <person name="Alfaro M."/>
            <person name="Sun H."/>
            <person name="Tritt A."/>
            <person name="Yoshinaga Y."/>
            <person name="Zwiers L.-H."/>
            <person name="Turgeon B."/>
            <person name="Goodwin S."/>
            <person name="Spatafora J."/>
            <person name="Crous P."/>
            <person name="Grigoriev I."/>
        </authorList>
    </citation>
    <scope>NUCLEOTIDE SEQUENCE</scope>
    <source>
        <strain evidence="1">CBS 122681</strain>
    </source>
</reference>
<name>A0A6A6SLS8_9PLEO</name>
<evidence type="ECO:0000313" key="1">
    <source>
        <dbReference type="EMBL" id="KAF2648422.1"/>
    </source>
</evidence>
<dbReference type="OrthoDB" id="6359816at2759"/>
<dbReference type="EMBL" id="MU004540">
    <property type="protein sequence ID" value="KAF2648422.1"/>
    <property type="molecule type" value="Genomic_DNA"/>
</dbReference>